<dbReference type="Proteomes" id="UP000467322">
    <property type="component" value="Unassembled WGS sequence"/>
</dbReference>
<dbReference type="RefSeq" id="WP_161352399.1">
    <property type="nucleotide sequence ID" value="NZ_WTUX01000019.1"/>
</dbReference>
<dbReference type="EMBL" id="WTUX01000019">
    <property type="protein sequence ID" value="MZR14266.1"/>
    <property type="molecule type" value="Genomic_DNA"/>
</dbReference>
<comment type="caution">
    <text evidence="1">The sequence shown here is derived from an EMBL/GenBank/DDBJ whole genome shotgun (WGS) entry which is preliminary data.</text>
</comment>
<sequence length="143" mass="15333">MDDRISAGDMSPTAVGVSDDKSVYTVVSMEMTQMFAINVAAIEDRTYVYCYFGTFAEGPTTDIEALNRATVAALENEIGPIAVGGQLTVSGLFLNSGGTDKTIFEYHLPDWPIPGEIVTVEVAPVGVRMDVSRVLPRPLTPSD</sequence>
<evidence type="ECO:0000313" key="2">
    <source>
        <dbReference type="Proteomes" id="UP000467322"/>
    </source>
</evidence>
<evidence type="ECO:0000313" key="1">
    <source>
        <dbReference type="EMBL" id="MZR14266.1"/>
    </source>
</evidence>
<dbReference type="AlphaFoldDB" id="A0A845M3X6"/>
<organism evidence="1 2">
    <name type="scientific">Maritimibacter harenae</name>
    <dbReference type="NCBI Taxonomy" id="2606218"/>
    <lineage>
        <taxon>Bacteria</taxon>
        <taxon>Pseudomonadati</taxon>
        <taxon>Pseudomonadota</taxon>
        <taxon>Alphaproteobacteria</taxon>
        <taxon>Rhodobacterales</taxon>
        <taxon>Roseobacteraceae</taxon>
        <taxon>Maritimibacter</taxon>
    </lineage>
</organism>
<protein>
    <submittedName>
        <fullName evidence="1">Uncharacterized protein</fullName>
    </submittedName>
</protein>
<gene>
    <name evidence="1" type="ORF">GQE99_14690</name>
</gene>
<name>A0A845M3X6_9RHOB</name>
<reference evidence="1 2" key="1">
    <citation type="submission" date="2019-12" db="EMBL/GenBank/DDBJ databases">
        <title>Maritimibacter sp. nov. sp. isolated from sea sand.</title>
        <authorList>
            <person name="Kim J."/>
            <person name="Jeong S.E."/>
            <person name="Jung H.S."/>
            <person name="Jeon C.O."/>
        </authorList>
    </citation>
    <scope>NUCLEOTIDE SEQUENCE [LARGE SCALE GENOMIC DNA]</scope>
    <source>
        <strain evidence="1 2">DP07</strain>
    </source>
</reference>
<keyword evidence="2" id="KW-1185">Reference proteome</keyword>
<accession>A0A845M3X6</accession>
<proteinExistence type="predicted"/>